<comment type="caution">
    <text evidence="1">The sequence shown here is derived from an EMBL/GenBank/DDBJ whole genome shotgun (WGS) entry which is preliminary data.</text>
</comment>
<dbReference type="Proteomes" id="UP000078284">
    <property type="component" value="Chromosome 2"/>
</dbReference>
<organism evidence="1 2">
    <name type="scientific">Arabidopsis thaliana</name>
    <name type="common">Mouse-ear cress</name>
    <dbReference type="NCBI Taxonomy" id="3702"/>
    <lineage>
        <taxon>Eukaryota</taxon>
        <taxon>Viridiplantae</taxon>
        <taxon>Streptophyta</taxon>
        <taxon>Embryophyta</taxon>
        <taxon>Tracheophyta</taxon>
        <taxon>Spermatophyta</taxon>
        <taxon>Magnoliopsida</taxon>
        <taxon>eudicotyledons</taxon>
        <taxon>Gunneridae</taxon>
        <taxon>Pentapetalae</taxon>
        <taxon>rosids</taxon>
        <taxon>malvids</taxon>
        <taxon>Brassicales</taxon>
        <taxon>Brassicaceae</taxon>
        <taxon>Camelineae</taxon>
        <taxon>Arabidopsis</taxon>
    </lineage>
</organism>
<sequence length="53" mass="5783">MGNVFPKIASLCITRSIKEAVYVLQGNQTFACAWFADDAHQKYKGGGRCTTGK</sequence>
<name>A0A178VUD2_ARATH</name>
<evidence type="ECO:0000313" key="1">
    <source>
        <dbReference type="EMBL" id="OAP09418.1"/>
    </source>
</evidence>
<dbReference type="AlphaFoldDB" id="A0A178VUD2"/>
<proteinExistence type="predicted"/>
<accession>A0A178VUD2</accession>
<gene>
    <name evidence="1" type="ordered locus">AXX17_At2g10710</name>
</gene>
<protein>
    <submittedName>
        <fullName evidence="1">Uncharacterized protein</fullName>
    </submittedName>
</protein>
<evidence type="ECO:0000313" key="2">
    <source>
        <dbReference type="Proteomes" id="UP000078284"/>
    </source>
</evidence>
<reference evidence="2" key="1">
    <citation type="journal article" date="2016" name="Proc. Natl. Acad. Sci. U.S.A.">
        <title>Chromosome-level assembly of Arabidopsis thaliana Ler reveals the extent of translocation and inversion polymorphisms.</title>
        <authorList>
            <person name="Zapata L."/>
            <person name="Ding J."/>
            <person name="Willing E.M."/>
            <person name="Hartwig B."/>
            <person name="Bezdan D."/>
            <person name="Jiao W.B."/>
            <person name="Patel V."/>
            <person name="Velikkakam James G."/>
            <person name="Koornneef M."/>
            <person name="Ossowski S."/>
            <person name="Schneeberger K."/>
        </authorList>
    </citation>
    <scope>NUCLEOTIDE SEQUENCE [LARGE SCALE GENOMIC DNA]</scope>
    <source>
        <strain evidence="2">cv. Landsberg erecta</strain>
    </source>
</reference>
<dbReference type="EMBL" id="LUHQ01000002">
    <property type="protein sequence ID" value="OAP09418.1"/>
    <property type="molecule type" value="Genomic_DNA"/>
</dbReference>